<dbReference type="Proteomes" id="UP000070544">
    <property type="component" value="Unassembled WGS sequence"/>
</dbReference>
<name>A0A139AFP9_GONPJ</name>
<dbReference type="EMBL" id="KQ965762">
    <property type="protein sequence ID" value="KXS15394.1"/>
    <property type="molecule type" value="Genomic_DNA"/>
</dbReference>
<sequence>MSRTLSTNVSIFSSKLSLKSSTLLGVLMASVLTLTPLRTDLGYSTKASALRLLLDLFQEHIDYVSALVENPSSGRPSVNYRLTLKAAELFALQANTPQGAAVRSFFVEVFHLLHQYNDVQNAYNLKRLTDSEMHNRILREHGKKSGVYVANLEYCSSGSKSGEFIKVGSAEILEERTKDHLKDFYNFHLIAFYESKTAWRSLENLVKRSPPFKSHQTSLVVDKLTGRKQTEIVCLDPSFTRDSIFNLISSKSKGLALSASKDVQLEISRERSKQESEKTKQLDILANLALKNPGAAVDLARLFIVPDVSIQSPVSPLPPPPVSPLPPPPSLNPGRILRSEVEKIVLPTHMLQGFVSEFLKESVKKSTDPFSGVSVSDMTALYTEWCRQRNVSTNHNFIKLFDIHLYNRPLSDSDRLFDGKPGWPNLVIAPQIPLSYCPPSPIEMVETRCRLRL</sequence>
<keyword evidence="2" id="KW-1185">Reference proteome</keyword>
<dbReference type="AlphaFoldDB" id="A0A139AFP9"/>
<gene>
    <name evidence="1" type="ORF">M427DRAFT_497285</name>
</gene>
<protein>
    <submittedName>
        <fullName evidence="1">Uncharacterized protein</fullName>
    </submittedName>
</protein>
<accession>A0A139AFP9</accession>
<evidence type="ECO:0000313" key="2">
    <source>
        <dbReference type="Proteomes" id="UP000070544"/>
    </source>
</evidence>
<organism evidence="1 2">
    <name type="scientific">Gonapodya prolifera (strain JEL478)</name>
    <name type="common">Monoblepharis prolifera</name>
    <dbReference type="NCBI Taxonomy" id="1344416"/>
    <lineage>
        <taxon>Eukaryota</taxon>
        <taxon>Fungi</taxon>
        <taxon>Fungi incertae sedis</taxon>
        <taxon>Chytridiomycota</taxon>
        <taxon>Chytridiomycota incertae sedis</taxon>
        <taxon>Monoblepharidomycetes</taxon>
        <taxon>Monoblepharidales</taxon>
        <taxon>Gonapodyaceae</taxon>
        <taxon>Gonapodya</taxon>
    </lineage>
</organism>
<proteinExistence type="predicted"/>
<evidence type="ECO:0000313" key="1">
    <source>
        <dbReference type="EMBL" id="KXS15394.1"/>
    </source>
</evidence>
<reference evidence="1 2" key="1">
    <citation type="journal article" date="2015" name="Genome Biol. Evol.">
        <title>Phylogenomic analyses indicate that early fungi evolved digesting cell walls of algal ancestors of land plants.</title>
        <authorList>
            <person name="Chang Y."/>
            <person name="Wang S."/>
            <person name="Sekimoto S."/>
            <person name="Aerts A.L."/>
            <person name="Choi C."/>
            <person name="Clum A."/>
            <person name="LaButti K.M."/>
            <person name="Lindquist E.A."/>
            <person name="Yee Ngan C."/>
            <person name="Ohm R.A."/>
            <person name="Salamov A.A."/>
            <person name="Grigoriev I.V."/>
            <person name="Spatafora J.W."/>
            <person name="Berbee M.L."/>
        </authorList>
    </citation>
    <scope>NUCLEOTIDE SEQUENCE [LARGE SCALE GENOMIC DNA]</scope>
    <source>
        <strain evidence="1 2">JEL478</strain>
    </source>
</reference>